<dbReference type="AlphaFoldDB" id="A0AAD4QRG8"/>
<keyword evidence="2" id="KW-1185">Reference proteome</keyword>
<accession>A0AAD4QRG8</accession>
<dbReference type="Proteomes" id="UP001203297">
    <property type="component" value="Unassembled WGS sequence"/>
</dbReference>
<evidence type="ECO:0000313" key="1">
    <source>
        <dbReference type="EMBL" id="KAI0306285.1"/>
    </source>
</evidence>
<proteinExistence type="predicted"/>
<evidence type="ECO:0000313" key="2">
    <source>
        <dbReference type="Proteomes" id="UP001203297"/>
    </source>
</evidence>
<dbReference type="EMBL" id="WTXG01000003">
    <property type="protein sequence ID" value="KAI0306285.1"/>
    <property type="molecule type" value="Genomic_DNA"/>
</dbReference>
<gene>
    <name evidence="1" type="ORF">B0F90DRAFT_730675</name>
</gene>
<sequence>MGMLNRNNVVLRSTLTIEFGLGRRCFLFSYLPKPIHIAVTLKHPLSGVCHSMKNFARPRRRIYSSSGTQRNVFAAELQVVGGGNEEGGTSTGASASASTEGALFPQQVCIKYASGVDEVSALRREDLLYRRELAPLAGIAVPQTYGFYTGGTMAAPTACLIMELCASTEILKSPDEFCRLAMLTLCKVHSAGIMHNTSLDLRHFVMKGKQVLLVDFARAMAHPCGNAHPILYKDSYSQIMDDEQDEPECEELVKAESNIFWQIAEKLR</sequence>
<evidence type="ECO:0008006" key="3">
    <source>
        <dbReference type="Google" id="ProtNLM"/>
    </source>
</evidence>
<protein>
    <recommendedName>
        <fullName evidence="3">Protein kinase domain-containing protein</fullName>
    </recommendedName>
</protein>
<reference evidence="1" key="1">
    <citation type="journal article" date="2022" name="New Phytol.">
        <title>Evolutionary transition to the ectomycorrhizal habit in the genomes of a hyperdiverse lineage of mushroom-forming fungi.</title>
        <authorList>
            <person name="Looney B."/>
            <person name="Miyauchi S."/>
            <person name="Morin E."/>
            <person name="Drula E."/>
            <person name="Courty P.E."/>
            <person name="Kohler A."/>
            <person name="Kuo A."/>
            <person name="LaButti K."/>
            <person name="Pangilinan J."/>
            <person name="Lipzen A."/>
            <person name="Riley R."/>
            <person name="Andreopoulos W."/>
            <person name="He G."/>
            <person name="Johnson J."/>
            <person name="Nolan M."/>
            <person name="Tritt A."/>
            <person name="Barry K.W."/>
            <person name="Grigoriev I.V."/>
            <person name="Nagy L.G."/>
            <person name="Hibbett D."/>
            <person name="Henrissat B."/>
            <person name="Matheny P.B."/>
            <person name="Labbe J."/>
            <person name="Martin F.M."/>
        </authorList>
    </citation>
    <scope>NUCLEOTIDE SEQUENCE</scope>
    <source>
        <strain evidence="1">BPL690</strain>
    </source>
</reference>
<name>A0AAD4QRG8_9AGAM</name>
<organism evidence="1 2">
    <name type="scientific">Multifurca ochricompacta</name>
    <dbReference type="NCBI Taxonomy" id="376703"/>
    <lineage>
        <taxon>Eukaryota</taxon>
        <taxon>Fungi</taxon>
        <taxon>Dikarya</taxon>
        <taxon>Basidiomycota</taxon>
        <taxon>Agaricomycotina</taxon>
        <taxon>Agaricomycetes</taxon>
        <taxon>Russulales</taxon>
        <taxon>Russulaceae</taxon>
        <taxon>Multifurca</taxon>
    </lineage>
</organism>
<comment type="caution">
    <text evidence="1">The sequence shown here is derived from an EMBL/GenBank/DDBJ whole genome shotgun (WGS) entry which is preliminary data.</text>
</comment>